<keyword evidence="2" id="KW-0614">Plasmid</keyword>
<proteinExistence type="predicted"/>
<dbReference type="Proteomes" id="UP000006167">
    <property type="component" value="Plasmid pAA-EA11"/>
</dbReference>
<dbReference type="InterPro" id="IPR002560">
    <property type="entry name" value="Transposase_DDE"/>
</dbReference>
<sequence>MEADAAAICEAISSRWSNGVVEGHVNRLKMLKRQMYGRAGFELLRQRVMSPLA</sequence>
<dbReference type="KEGG" id="esl:O3K_26187"/>
<evidence type="ECO:0000259" key="1">
    <source>
        <dbReference type="Pfam" id="PF01610"/>
    </source>
</evidence>
<name>A0A0E0Y857_ECO1C</name>
<organism evidence="2 3">
    <name type="scientific">Escherichia coli O104:H4 (strain 2011C-3493)</name>
    <dbReference type="NCBI Taxonomy" id="1133852"/>
    <lineage>
        <taxon>Bacteria</taxon>
        <taxon>Pseudomonadati</taxon>
        <taxon>Pseudomonadota</taxon>
        <taxon>Gammaproteobacteria</taxon>
        <taxon>Enterobacterales</taxon>
        <taxon>Enterobacteriaceae</taxon>
        <taxon>Escherichia</taxon>
    </lineage>
</organism>
<feature type="domain" description="Transposase IS204/IS1001/IS1096/IS1165 DDE" evidence="1">
    <location>
        <begin position="4"/>
        <end position="48"/>
    </location>
</feature>
<reference evidence="2 3" key="1">
    <citation type="journal article" date="2012" name="PLoS ONE">
        <title>Genomic comparison of Escherichia coli O104:H4 isolates from 2009 and 2011 reveals plasmid, and prophage heterogeneity, including Shiga toxin encoding phage stx2.</title>
        <authorList>
            <consortium name="Threat Characterization Consortium"/>
            <person name="Ahmed S.A."/>
            <person name="Awosika J."/>
            <person name="Baldwin C."/>
            <person name="Bishop-Lilly K.A."/>
            <person name="Biswas B."/>
            <person name="Broomall S."/>
            <person name="Chain P.S."/>
            <person name="Chertkov O."/>
            <person name="Chokoshvili O."/>
            <person name="Coyne S."/>
            <person name="Davenport K."/>
            <person name="Detter J.C."/>
            <person name="Dorman W."/>
            <person name="Erkkila T.H."/>
            <person name="Folster J.P."/>
            <person name="Frey K.G."/>
            <person name="George M."/>
            <person name="Gleasner C."/>
            <person name="Henry M."/>
            <person name="Hill K.K."/>
            <person name="Hubbard K."/>
            <person name="Insalaco J."/>
            <person name="Johnson S."/>
            <person name="Kitzmiller A."/>
            <person name="Krepps M."/>
            <person name="Lo C.C."/>
            <person name="Luu T."/>
            <person name="McNew L.A."/>
            <person name="Minogue T."/>
            <person name="Munk C.A."/>
            <person name="Osborne B."/>
            <person name="Patel M."/>
            <person name="Reitenga K.G."/>
            <person name="Rosenzweig C.N."/>
            <person name="Shea A."/>
            <person name="Shen X."/>
            <person name="Strockbine N."/>
            <person name="Tarr C."/>
            <person name="Teshima H."/>
            <person name="van Gieson E."/>
            <person name="Verratti K."/>
            <person name="Wolcott M."/>
            <person name="Xie G."/>
            <person name="Sozhamannan S."/>
            <person name="Gibbons H.S."/>
        </authorList>
    </citation>
    <scope>NUCLEOTIDE SEQUENCE [LARGE SCALE GENOMIC DNA]</scope>
    <source>
        <strain evidence="2 3">2011C-3493</strain>
        <plasmid evidence="3">Plasmid pAA-EA11</plasmid>
    </source>
</reference>
<dbReference type="PATRIC" id="fig|1133852.3.peg.5419"/>
<dbReference type="AlphaFoldDB" id="A0A0E0Y857"/>
<evidence type="ECO:0000313" key="3">
    <source>
        <dbReference type="Proteomes" id="UP000006167"/>
    </source>
</evidence>
<dbReference type="EMBL" id="CP003291">
    <property type="protein sequence ID" value="AFS77024.1"/>
    <property type="molecule type" value="Genomic_DNA"/>
</dbReference>
<gene>
    <name evidence="2" type="ordered locus">O3K_26187</name>
</gene>
<dbReference type="Pfam" id="PF01610">
    <property type="entry name" value="DDE_Tnp_ISL3"/>
    <property type="match status" value="1"/>
</dbReference>
<accession>A0A0E0Y857</accession>
<geneLocation type="plasmid" evidence="2 3">
    <name>pAA-EA11</name>
</geneLocation>
<dbReference type="HOGENOM" id="CLU_029608_3_1_6"/>
<evidence type="ECO:0000313" key="2">
    <source>
        <dbReference type="EMBL" id="AFS77024.1"/>
    </source>
</evidence>
<protein>
    <recommendedName>
        <fullName evidence="1">Transposase IS204/IS1001/IS1096/IS1165 DDE domain-containing protein</fullName>
    </recommendedName>
</protein>